<keyword evidence="2" id="KW-0479">Metal-binding</keyword>
<sequence>MVELILLTRATEKIGVVKQGDQIIELAFDRPDQKQQVESIFLGKVVTVDQSLQAAFIDIGQAQLAYLEKKEIPEFRKDQTKSIETLLYEGQSVIVQITKDAYQDKGARLTMNLTIANHTLVYLPYGNYLAVSKKIDQETAQLFKQNLAPVCEDDEGLIVRTSAASYSFDQLADQVDQLRKIWQALFKRAEKSEAPVLLHQDQIVTDRLIRRFPFGQLKQIYVDQVAVANQIKSRYPELEAIVSWAKEIEQLLPVPIDELIQSVIQPEVSCDSGVTLMIDHTEAMTVIDVNSSGFTGKMNQHNFAYKVNQIALREIAKQIRLRNLSGMIVVDFLRMKDRKHKTAIVKQFEQAVHADPTRTQIYGFTDLGLFELTRKRESAAHYLSLAAKPIQTRPLSLESKVYALERELIATRDEAVVVEVTSHFRQTWDQWIDADIFNQLVQTEVNFLETKGVSGYHIKRSGSIELIAEFLAENNKLKVDKLN</sequence>
<keyword evidence="4" id="KW-0460">Magnesium</keyword>
<name>A0ABP7VCS9_9BACI</name>
<evidence type="ECO:0000259" key="6">
    <source>
        <dbReference type="PROSITE" id="PS50126"/>
    </source>
</evidence>
<keyword evidence="5" id="KW-0694">RNA-binding</keyword>
<proteinExistence type="predicted"/>
<keyword evidence="3" id="KW-0378">Hydrolase</keyword>
<protein>
    <submittedName>
        <fullName evidence="7">Ribonuclease G</fullName>
    </submittedName>
</protein>
<gene>
    <name evidence="7" type="primary">rng</name>
    <name evidence="7" type="ORF">GCM10022410_08870</name>
</gene>
<evidence type="ECO:0000313" key="7">
    <source>
        <dbReference type="EMBL" id="GAA4064549.1"/>
    </source>
</evidence>
<evidence type="ECO:0000256" key="4">
    <source>
        <dbReference type="ARBA" id="ARBA00022842"/>
    </source>
</evidence>
<dbReference type="Proteomes" id="UP001501734">
    <property type="component" value="Unassembled WGS sequence"/>
</dbReference>
<accession>A0ABP7VCS9</accession>
<evidence type="ECO:0000313" key="8">
    <source>
        <dbReference type="Proteomes" id="UP001501734"/>
    </source>
</evidence>
<dbReference type="InterPro" id="IPR019307">
    <property type="entry name" value="RNA-bd_AU-1/RNase_E/G"/>
</dbReference>
<dbReference type="EMBL" id="BAABDL010000048">
    <property type="protein sequence ID" value="GAA4064549.1"/>
    <property type="molecule type" value="Genomic_DNA"/>
</dbReference>
<dbReference type="Gene3D" id="2.40.50.140">
    <property type="entry name" value="Nucleic acid-binding proteins"/>
    <property type="match status" value="1"/>
</dbReference>
<feature type="domain" description="S1 motif" evidence="6">
    <location>
        <begin position="38"/>
        <end position="112"/>
    </location>
</feature>
<dbReference type="CDD" id="cd04453">
    <property type="entry name" value="S1_RNase_E"/>
    <property type="match status" value="1"/>
</dbReference>
<dbReference type="PANTHER" id="PTHR30001">
    <property type="entry name" value="RIBONUCLEASE"/>
    <property type="match status" value="1"/>
</dbReference>
<evidence type="ECO:0000256" key="3">
    <source>
        <dbReference type="ARBA" id="ARBA00022801"/>
    </source>
</evidence>
<comment type="cofactor">
    <cofactor evidence="1">
        <name>Mg(2+)</name>
        <dbReference type="ChEBI" id="CHEBI:18420"/>
    </cofactor>
</comment>
<dbReference type="SMART" id="SM00316">
    <property type="entry name" value="S1"/>
    <property type="match status" value="1"/>
</dbReference>
<evidence type="ECO:0000256" key="1">
    <source>
        <dbReference type="ARBA" id="ARBA00001946"/>
    </source>
</evidence>
<dbReference type="Pfam" id="PF10150">
    <property type="entry name" value="RNase_E_G"/>
    <property type="match status" value="1"/>
</dbReference>
<dbReference type="PANTHER" id="PTHR30001:SF0">
    <property type="entry name" value="RIBONUCLEASE G"/>
    <property type="match status" value="1"/>
</dbReference>
<dbReference type="InterPro" id="IPR003029">
    <property type="entry name" value="S1_domain"/>
</dbReference>
<evidence type="ECO:0000256" key="2">
    <source>
        <dbReference type="ARBA" id="ARBA00022723"/>
    </source>
</evidence>
<dbReference type="InterPro" id="IPR012340">
    <property type="entry name" value="NA-bd_OB-fold"/>
</dbReference>
<reference evidence="8" key="1">
    <citation type="journal article" date="2019" name="Int. J. Syst. Evol. Microbiol.">
        <title>The Global Catalogue of Microorganisms (GCM) 10K type strain sequencing project: providing services to taxonomists for standard genome sequencing and annotation.</title>
        <authorList>
            <consortium name="The Broad Institute Genomics Platform"/>
            <consortium name="The Broad Institute Genome Sequencing Center for Infectious Disease"/>
            <person name="Wu L."/>
            <person name="Ma J."/>
        </authorList>
    </citation>
    <scope>NUCLEOTIDE SEQUENCE [LARGE SCALE GENOMIC DNA]</scope>
    <source>
        <strain evidence="8">JCM 17250</strain>
    </source>
</reference>
<comment type="caution">
    <text evidence="7">The sequence shown here is derived from an EMBL/GenBank/DDBJ whole genome shotgun (WGS) entry which is preliminary data.</text>
</comment>
<keyword evidence="8" id="KW-1185">Reference proteome</keyword>
<dbReference type="SUPFAM" id="SSF50249">
    <property type="entry name" value="Nucleic acid-binding proteins"/>
    <property type="match status" value="1"/>
</dbReference>
<evidence type="ECO:0000256" key="5">
    <source>
        <dbReference type="ARBA" id="ARBA00022884"/>
    </source>
</evidence>
<dbReference type="InterPro" id="IPR004659">
    <property type="entry name" value="RNase_E/G"/>
</dbReference>
<dbReference type="RefSeq" id="WP_344910734.1">
    <property type="nucleotide sequence ID" value="NZ_BAABDL010000048.1"/>
</dbReference>
<dbReference type="PROSITE" id="PS50126">
    <property type="entry name" value="S1"/>
    <property type="match status" value="1"/>
</dbReference>
<organism evidence="7 8">
    <name type="scientific">Amphibacillus indicireducens</name>
    <dbReference type="NCBI Taxonomy" id="1076330"/>
    <lineage>
        <taxon>Bacteria</taxon>
        <taxon>Bacillati</taxon>
        <taxon>Bacillota</taxon>
        <taxon>Bacilli</taxon>
        <taxon>Bacillales</taxon>
        <taxon>Bacillaceae</taxon>
        <taxon>Amphibacillus</taxon>
    </lineage>
</organism>